<keyword evidence="13" id="KW-1185">Reference proteome</keyword>
<evidence type="ECO:0000256" key="7">
    <source>
        <dbReference type="ARBA" id="ARBA00022967"/>
    </source>
</evidence>
<dbReference type="SFLD" id="SFLDF00027">
    <property type="entry name" value="p-type_atpase"/>
    <property type="match status" value="1"/>
</dbReference>
<proteinExistence type="inferred from homology"/>
<keyword evidence="8 10" id="KW-1133">Transmembrane helix</keyword>
<keyword evidence="9 10" id="KW-0472">Membrane</keyword>
<feature type="transmembrane region" description="Helical" evidence="10">
    <location>
        <begin position="906"/>
        <end position="923"/>
    </location>
</feature>
<dbReference type="SFLD" id="SFLDG00002">
    <property type="entry name" value="C1.7:_P-type_atpase_like"/>
    <property type="match status" value="1"/>
</dbReference>
<dbReference type="EMBL" id="JBHRXI010000016">
    <property type="protein sequence ID" value="MFC3615132.1"/>
    <property type="molecule type" value="Genomic_DNA"/>
</dbReference>
<dbReference type="PANTHER" id="PTHR43294:SF21">
    <property type="entry name" value="CATION TRANSPORTING ATPASE"/>
    <property type="match status" value="1"/>
</dbReference>
<evidence type="ECO:0000313" key="12">
    <source>
        <dbReference type="EMBL" id="MFC3615132.1"/>
    </source>
</evidence>
<dbReference type="Gene3D" id="2.70.150.10">
    <property type="entry name" value="Calcium-transporting ATPase, cytoplasmic transduction domain A"/>
    <property type="match status" value="1"/>
</dbReference>
<comment type="subcellular location">
    <subcellularLocation>
        <location evidence="1">Cell membrane</location>
        <topology evidence="1">Multi-pass membrane protein</topology>
    </subcellularLocation>
</comment>
<dbReference type="InterPro" id="IPR059000">
    <property type="entry name" value="ATPase_P-type_domA"/>
</dbReference>
<dbReference type="Gene3D" id="1.20.1110.10">
    <property type="entry name" value="Calcium-transporting ATPase, transmembrane domain"/>
    <property type="match status" value="1"/>
</dbReference>
<dbReference type="PRINTS" id="PR00119">
    <property type="entry name" value="CATATPASE"/>
</dbReference>
<feature type="transmembrane region" description="Helical" evidence="10">
    <location>
        <begin position="878"/>
        <end position="894"/>
    </location>
</feature>
<feature type="transmembrane region" description="Helical" evidence="10">
    <location>
        <begin position="973"/>
        <end position="993"/>
    </location>
</feature>
<evidence type="ECO:0000256" key="1">
    <source>
        <dbReference type="ARBA" id="ARBA00004651"/>
    </source>
</evidence>
<feature type="transmembrane region" description="Helical" evidence="10">
    <location>
        <begin position="179"/>
        <end position="199"/>
    </location>
</feature>
<feature type="transmembrane region" description="Helical" evidence="10">
    <location>
        <begin position="347"/>
        <end position="365"/>
    </location>
</feature>
<evidence type="ECO:0000256" key="9">
    <source>
        <dbReference type="ARBA" id="ARBA00023136"/>
    </source>
</evidence>
<name>A0ABV7THQ2_9RHOB</name>
<comment type="caution">
    <text evidence="12">The sequence shown here is derived from an EMBL/GenBank/DDBJ whole genome shotgun (WGS) entry which is preliminary data.</text>
</comment>
<dbReference type="InterPro" id="IPR001757">
    <property type="entry name" value="P_typ_ATPase"/>
</dbReference>
<dbReference type="SUPFAM" id="SSF81660">
    <property type="entry name" value="Metal cation-transporting ATPase, ATP-binding domain N"/>
    <property type="match status" value="1"/>
</dbReference>
<dbReference type="InterPro" id="IPR036412">
    <property type="entry name" value="HAD-like_sf"/>
</dbReference>
<dbReference type="PRINTS" id="PR00120">
    <property type="entry name" value="HATPASE"/>
</dbReference>
<protein>
    <submittedName>
        <fullName evidence="12">Cation-translocating P-type ATPase</fullName>
    </submittedName>
</protein>
<dbReference type="InterPro" id="IPR018303">
    <property type="entry name" value="ATPase_P-typ_P_site"/>
</dbReference>
<evidence type="ECO:0000256" key="6">
    <source>
        <dbReference type="ARBA" id="ARBA00022840"/>
    </source>
</evidence>
<reference evidence="13" key="1">
    <citation type="journal article" date="2019" name="Int. J. Syst. Evol. Microbiol.">
        <title>The Global Catalogue of Microorganisms (GCM) 10K type strain sequencing project: providing services to taxonomists for standard genome sequencing and annotation.</title>
        <authorList>
            <consortium name="The Broad Institute Genomics Platform"/>
            <consortium name="The Broad Institute Genome Sequencing Center for Infectious Disease"/>
            <person name="Wu L."/>
            <person name="Ma J."/>
        </authorList>
    </citation>
    <scope>NUCLEOTIDE SEQUENCE [LARGE SCALE GENOMIC DNA]</scope>
    <source>
        <strain evidence="13">KCTC 42911</strain>
    </source>
</reference>
<feature type="domain" description="Cation-transporting P-type ATPase N-terminal" evidence="11">
    <location>
        <begin position="105"/>
        <end position="179"/>
    </location>
</feature>
<evidence type="ECO:0000256" key="8">
    <source>
        <dbReference type="ARBA" id="ARBA00022989"/>
    </source>
</evidence>
<evidence type="ECO:0000259" key="11">
    <source>
        <dbReference type="SMART" id="SM00831"/>
    </source>
</evidence>
<keyword evidence="6" id="KW-0067">ATP-binding</keyword>
<evidence type="ECO:0000256" key="5">
    <source>
        <dbReference type="ARBA" id="ARBA00022741"/>
    </source>
</evidence>
<gene>
    <name evidence="12" type="ORF">ACFORG_15310</name>
</gene>
<dbReference type="InterPro" id="IPR008250">
    <property type="entry name" value="ATPase_P-typ_transduc_dom_A_sf"/>
</dbReference>
<dbReference type="PROSITE" id="PS00154">
    <property type="entry name" value="ATPASE_E1_E2"/>
    <property type="match status" value="1"/>
</dbReference>
<dbReference type="SMART" id="SM00831">
    <property type="entry name" value="Cation_ATPase_N"/>
    <property type="match status" value="1"/>
</dbReference>
<dbReference type="InterPro" id="IPR004014">
    <property type="entry name" value="ATPase_P-typ_cation-transptr_N"/>
</dbReference>
<dbReference type="InterPro" id="IPR050510">
    <property type="entry name" value="Cation_transp_ATPase_P-type"/>
</dbReference>
<dbReference type="InterPro" id="IPR023214">
    <property type="entry name" value="HAD_sf"/>
</dbReference>
<dbReference type="Proteomes" id="UP001595629">
    <property type="component" value="Unassembled WGS sequence"/>
</dbReference>
<dbReference type="SUPFAM" id="SSF81665">
    <property type="entry name" value="Calcium ATPase, transmembrane domain M"/>
    <property type="match status" value="1"/>
</dbReference>
<dbReference type="InterPro" id="IPR006068">
    <property type="entry name" value="ATPase_P-typ_cation-transptr_C"/>
</dbReference>
<comment type="similarity">
    <text evidence="2">Belongs to the cation transport ATPase (P-type) (TC 3.A.3) family. Type IIA subfamily.</text>
</comment>
<evidence type="ECO:0000256" key="2">
    <source>
        <dbReference type="ARBA" id="ARBA00005675"/>
    </source>
</evidence>
<dbReference type="SUPFAM" id="SSF81653">
    <property type="entry name" value="Calcium ATPase, transduction domain A"/>
    <property type="match status" value="1"/>
</dbReference>
<feature type="transmembrane region" description="Helical" evidence="10">
    <location>
        <begin position="943"/>
        <end position="961"/>
    </location>
</feature>
<feature type="transmembrane region" description="Helical" evidence="10">
    <location>
        <begin position="151"/>
        <end position="173"/>
    </location>
</feature>
<dbReference type="SUPFAM" id="SSF56784">
    <property type="entry name" value="HAD-like"/>
    <property type="match status" value="1"/>
</dbReference>
<dbReference type="NCBIfam" id="TIGR01494">
    <property type="entry name" value="ATPase_P-type"/>
    <property type="match status" value="3"/>
</dbReference>
<dbReference type="Pfam" id="PF00689">
    <property type="entry name" value="Cation_ATPase_C"/>
    <property type="match status" value="1"/>
</dbReference>
<dbReference type="InterPro" id="IPR023298">
    <property type="entry name" value="ATPase_P-typ_TM_dom_sf"/>
</dbReference>
<keyword evidence="4 10" id="KW-0812">Transmembrane</keyword>
<dbReference type="Pfam" id="PF13246">
    <property type="entry name" value="Cation_ATPase"/>
    <property type="match status" value="1"/>
</dbReference>
<accession>A0ABV7THQ2</accession>
<sequence length="1002" mass="108403">MSYKPAGTIHVSTATIAIRRNNIVKADGNLKPDTASSYDNHAYYKRNAWGNYDKIWVSHYGPPKLENSFDPGTLYSQKRVRCFDRSQKMLDVAKPLAKFNATISSPWMMERTAVTETLDVDPAKGLDAEEVRERLSLYGHNRLSESNVEPAWRMLLVQFSSPLLIILTAGAAISGFTGHWIDAVAIFVIAVFNALISFWQEFKAEQSLAALREMSAPQALVRRGGEELNVAATELVPGDVLLVKTGDILAADIRFLKASRVQVDEAALTGESEPVDKHERMIDDADVALGDRLNMGFMSTLVTGGTGEGVVVSTGMQTEVGHIAELMSSAKEPKTPLQLRIEGLSKVLIIAALIVVSVVVGIGVVNGLDLTEMLNTAISLSVAAIPEGLPTVVTILLTLGSQNMASNKALARKLSSVETLGATSVICSDKTGTLTQNQMQVMRIWAGGKSWEVSGSGFDTRGEFLDPDGRSVTVTEDSEPELWQTLLISAYCNDARLIGSETDTTIQGNPTEGALLVAASKAGIDVEALRRARGDALQQFPFDSTRKMMSVFAKLPDDTTVLVAKGAPDVILSRAVKIRIGDEARDITPELRDEIEAVIDSFGEIALRTLAIAYRQVSPEDLDHDEPEQDIVLLGIHGIMDPPRQEVPDAVAEATSAGVRTVMITGDHAVTAKAIAKQIGILSHPDQTVHTGRELDGMSDEDLTGVVKHAAVFARVTPQHKLRIVKALQANGEVAAMTGDGVNDAPALRAADIGVAMGITGTQVAKDSSALVLLDDNFSTIVKAVREGRRIFDNLLKFIRQALTANVAEVSTILFAFLLMGQDPLLPITPLMILWVNLISDGLPALALGFEEAEPDLMNRPPRPREQHMFGEGMKERILIRGLVLGLLTFYVFQEFLHRGASVEHAQTAAFMTLIFAQAWHVFDARSTTTIFRKSPLSNRILLGAVGTAIVLSLLAIYSLPGQIVLGTVPLPMSHLLGTFCIAALPTFLLSALKEMFNLKYL</sequence>
<keyword evidence="7" id="KW-1278">Translocase</keyword>
<dbReference type="Gene3D" id="3.40.50.1000">
    <property type="entry name" value="HAD superfamily/HAD-like"/>
    <property type="match status" value="1"/>
</dbReference>
<feature type="transmembrane region" description="Helical" evidence="10">
    <location>
        <begin position="832"/>
        <end position="850"/>
    </location>
</feature>
<evidence type="ECO:0000313" key="13">
    <source>
        <dbReference type="Proteomes" id="UP001595629"/>
    </source>
</evidence>
<evidence type="ECO:0000256" key="4">
    <source>
        <dbReference type="ARBA" id="ARBA00022692"/>
    </source>
</evidence>
<dbReference type="Pfam" id="PF00690">
    <property type="entry name" value="Cation_ATPase_N"/>
    <property type="match status" value="1"/>
</dbReference>
<evidence type="ECO:0000256" key="10">
    <source>
        <dbReference type="SAM" id="Phobius"/>
    </source>
</evidence>
<keyword evidence="5" id="KW-0547">Nucleotide-binding</keyword>
<dbReference type="InterPro" id="IPR044492">
    <property type="entry name" value="P_typ_ATPase_HD_dom"/>
</dbReference>
<dbReference type="Gene3D" id="3.40.1110.10">
    <property type="entry name" value="Calcium-transporting ATPase, cytoplasmic domain N"/>
    <property type="match status" value="1"/>
</dbReference>
<organism evidence="12 13">
    <name type="scientific">Lutimaribacter marinistellae</name>
    <dbReference type="NCBI Taxonomy" id="1820329"/>
    <lineage>
        <taxon>Bacteria</taxon>
        <taxon>Pseudomonadati</taxon>
        <taxon>Pseudomonadota</taxon>
        <taxon>Alphaproteobacteria</taxon>
        <taxon>Rhodobacterales</taxon>
        <taxon>Roseobacteraceae</taxon>
        <taxon>Lutimaribacter</taxon>
    </lineage>
</organism>
<dbReference type="RefSeq" id="WP_386736397.1">
    <property type="nucleotide sequence ID" value="NZ_JBHRXI010000016.1"/>
</dbReference>
<keyword evidence="3" id="KW-1003">Cell membrane</keyword>
<evidence type="ECO:0000256" key="3">
    <source>
        <dbReference type="ARBA" id="ARBA00022475"/>
    </source>
</evidence>
<dbReference type="SFLD" id="SFLDS00003">
    <property type="entry name" value="Haloacid_Dehalogenase"/>
    <property type="match status" value="1"/>
</dbReference>
<dbReference type="Pfam" id="PF00122">
    <property type="entry name" value="E1-E2_ATPase"/>
    <property type="match status" value="1"/>
</dbReference>
<dbReference type="PANTHER" id="PTHR43294">
    <property type="entry name" value="SODIUM/POTASSIUM-TRANSPORTING ATPASE SUBUNIT ALPHA"/>
    <property type="match status" value="1"/>
</dbReference>
<dbReference type="InterPro" id="IPR023299">
    <property type="entry name" value="ATPase_P-typ_cyto_dom_N"/>
</dbReference>